<dbReference type="EMBL" id="CP021121">
    <property type="protein sequence ID" value="ARQ67473.1"/>
    <property type="molecule type" value="Genomic_DNA"/>
</dbReference>
<evidence type="ECO:0008006" key="4">
    <source>
        <dbReference type="Google" id="ProtNLM"/>
    </source>
</evidence>
<feature type="transmembrane region" description="Helical" evidence="1">
    <location>
        <begin position="254"/>
        <end position="275"/>
    </location>
</feature>
<gene>
    <name evidence="2" type="ORF">CAG99_00215</name>
</gene>
<accession>A0A1W7CRQ7</accession>
<feature type="transmembrane region" description="Helical" evidence="1">
    <location>
        <begin position="220"/>
        <end position="239"/>
    </location>
</feature>
<feature type="transmembrane region" description="Helical" evidence="1">
    <location>
        <begin position="21"/>
        <end position="46"/>
    </location>
</feature>
<feature type="transmembrane region" description="Helical" evidence="1">
    <location>
        <begin position="344"/>
        <end position="367"/>
    </location>
</feature>
<keyword evidence="1" id="KW-1133">Transmembrane helix</keyword>
<feature type="transmembrane region" description="Helical" evidence="1">
    <location>
        <begin position="52"/>
        <end position="73"/>
    </location>
</feature>
<dbReference type="InterPro" id="IPR036259">
    <property type="entry name" value="MFS_trans_sf"/>
</dbReference>
<organism evidence="2 3">
    <name type="scientific">Streptomyces marincola</name>
    <dbReference type="NCBI Taxonomy" id="2878388"/>
    <lineage>
        <taxon>Bacteria</taxon>
        <taxon>Bacillati</taxon>
        <taxon>Actinomycetota</taxon>
        <taxon>Actinomycetes</taxon>
        <taxon>Kitasatosporales</taxon>
        <taxon>Streptomycetaceae</taxon>
        <taxon>Streptomyces</taxon>
    </lineage>
</organism>
<dbReference type="AlphaFoldDB" id="A0A1W7CRQ7"/>
<feature type="transmembrane region" description="Helical" evidence="1">
    <location>
        <begin position="180"/>
        <end position="199"/>
    </location>
</feature>
<dbReference type="PANTHER" id="PTHR23542:SF1">
    <property type="entry name" value="MAJOR FACILITATOR SUPERFAMILY (MFS) PROFILE DOMAIN-CONTAINING PROTEIN"/>
    <property type="match status" value="1"/>
</dbReference>
<name>A0A1W7CRQ7_9ACTN</name>
<keyword evidence="1" id="KW-0472">Membrane</keyword>
<dbReference type="Gene3D" id="1.20.1250.20">
    <property type="entry name" value="MFS general substrate transporter like domains"/>
    <property type="match status" value="1"/>
</dbReference>
<feature type="transmembrane region" description="Helical" evidence="1">
    <location>
        <begin position="85"/>
        <end position="104"/>
    </location>
</feature>
<evidence type="ECO:0000256" key="1">
    <source>
        <dbReference type="SAM" id="Phobius"/>
    </source>
</evidence>
<evidence type="ECO:0000313" key="2">
    <source>
        <dbReference type="EMBL" id="ARQ67473.1"/>
    </source>
</evidence>
<keyword evidence="3" id="KW-1185">Reference proteome</keyword>
<feature type="transmembrane region" description="Helical" evidence="1">
    <location>
        <begin position="310"/>
        <end position="332"/>
    </location>
</feature>
<protein>
    <recommendedName>
        <fullName evidence="4">MFS transporter</fullName>
    </recommendedName>
</protein>
<feature type="transmembrane region" description="Helical" evidence="1">
    <location>
        <begin position="110"/>
        <end position="131"/>
    </location>
</feature>
<sequence>MTQAAAGLRLYRDIFRIPGARPFVGATLVGRLPMSALSLSTVFLITHVTDSYAAAGAVAAGGALCYALVVPQVGYAVDRFGQSRVLRPVAAAFGLAGALFVLAARSGAPGWLLFAAGAAFGALMPPLGALVRARWSHMTAADAGGTLLRSSYSFESVADELIFVIGPLLVSTLVLVHPSAGVVTVTVCGVAGCLLLAAQRRTEPPVLPRAPGGGRAMSSAGLRLVCGVYVCTAAMFAGWELSTMAFVDTYGQPWMVGGVLATYAVGSAAGGLWYGARQWRSPLDRQFLLALGAVVVGVGPLFAMPGVAALWAFSLFSGVLVAPTVIAGYSLVRQGLPAASLTEGMAWLSTAVGVGRALGVLTVGVVADAHGARWAYAVTLACGCAGLLVALAGARQLRALATARFTDAA</sequence>
<feature type="transmembrane region" description="Helical" evidence="1">
    <location>
        <begin position="287"/>
        <end position="304"/>
    </location>
</feature>
<feature type="transmembrane region" description="Helical" evidence="1">
    <location>
        <begin position="373"/>
        <end position="394"/>
    </location>
</feature>
<proteinExistence type="predicted"/>
<dbReference type="Proteomes" id="UP000194218">
    <property type="component" value="Chromosome"/>
</dbReference>
<evidence type="ECO:0000313" key="3">
    <source>
        <dbReference type="Proteomes" id="UP000194218"/>
    </source>
</evidence>
<dbReference type="SUPFAM" id="SSF103473">
    <property type="entry name" value="MFS general substrate transporter"/>
    <property type="match status" value="1"/>
</dbReference>
<keyword evidence="1" id="KW-0812">Transmembrane</keyword>
<dbReference type="KEGG" id="smao:CAG99_00215"/>
<dbReference type="OrthoDB" id="9180256at2"/>
<dbReference type="PANTHER" id="PTHR23542">
    <property type="match status" value="1"/>
</dbReference>
<reference evidence="2 3" key="1">
    <citation type="submission" date="2017-05" db="EMBL/GenBank/DDBJ databases">
        <title>Complete genome sequence of Streptomyces sp. SCSIO 03032 revealed the diverse biosynthetic pathways for its bioactive secondary metabolites.</title>
        <authorList>
            <person name="Ma L."/>
            <person name="Zhu Y."/>
            <person name="Zhang W."/>
            <person name="Zhang G."/>
            <person name="Tian X."/>
            <person name="Zhang S."/>
            <person name="Zhang C."/>
        </authorList>
    </citation>
    <scope>NUCLEOTIDE SEQUENCE [LARGE SCALE GENOMIC DNA]</scope>
    <source>
        <strain evidence="2 3">SCSIO 03032</strain>
    </source>
</reference>
<dbReference type="RefSeq" id="WP_086156993.1">
    <property type="nucleotide sequence ID" value="NZ_CP021121.1"/>
</dbReference>